<organism evidence="2 3">
    <name type="scientific">Actinia tenebrosa</name>
    <name type="common">Australian red waratah sea anemone</name>
    <dbReference type="NCBI Taxonomy" id="6105"/>
    <lineage>
        <taxon>Eukaryota</taxon>
        <taxon>Metazoa</taxon>
        <taxon>Cnidaria</taxon>
        <taxon>Anthozoa</taxon>
        <taxon>Hexacorallia</taxon>
        <taxon>Actiniaria</taxon>
        <taxon>Actiniidae</taxon>
        <taxon>Actinia</taxon>
    </lineage>
</organism>
<dbReference type="OrthoDB" id="10288136at2759"/>
<name>A0A6P8J729_ACTTE</name>
<dbReference type="AlphaFoldDB" id="A0A6P8J729"/>
<keyword evidence="1" id="KW-0472">Membrane</keyword>
<reference evidence="3" key="1">
    <citation type="submission" date="2025-08" db="UniProtKB">
        <authorList>
            <consortium name="RefSeq"/>
        </authorList>
    </citation>
    <scope>IDENTIFICATION</scope>
    <source>
        <tissue evidence="3">Tentacle</tissue>
    </source>
</reference>
<keyword evidence="2" id="KW-1185">Reference proteome</keyword>
<evidence type="ECO:0000313" key="3">
    <source>
        <dbReference type="RefSeq" id="XP_031573658.1"/>
    </source>
</evidence>
<dbReference type="GeneID" id="116307523"/>
<feature type="transmembrane region" description="Helical" evidence="1">
    <location>
        <begin position="93"/>
        <end position="116"/>
    </location>
</feature>
<evidence type="ECO:0000256" key="1">
    <source>
        <dbReference type="SAM" id="Phobius"/>
    </source>
</evidence>
<protein>
    <submittedName>
        <fullName evidence="3">Uncharacterized protein LOC116307523 isoform X2</fullName>
    </submittedName>
</protein>
<gene>
    <name evidence="3" type="primary">LOC116307523</name>
</gene>
<dbReference type="RefSeq" id="XP_031573658.1">
    <property type="nucleotide sequence ID" value="XM_031717798.1"/>
</dbReference>
<proteinExistence type="predicted"/>
<sequence length="134" mass="15802">MENQICEEMGNIFGAKRVWCRLIYSRKENKIDPTSQGFNENGNQQDEPLDNFYIESYVCDKDSCKYNQTCPALEDCYKCDCNLFKLEQVCEYAGFYLLFSGLITFCTIAIFLFIFVGRRRVRRIYTFGPFQSFD</sequence>
<dbReference type="Proteomes" id="UP000515163">
    <property type="component" value="Unplaced"/>
</dbReference>
<evidence type="ECO:0000313" key="2">
    <source>
        <dbReference type="Proteomes" id="UP000515163"/>
    </source>
</evidence>
<accession>A0A6P8J729</accession>
<keyword evidence="1" id="KW-0812">Transmembrane</keyword>
<keyword evidence="1" id="KW-1133">Transmembrane helix</keyword>